<dbReference type="GO" id="GO:0016840">
    <property type="term" value="F:carbon-nitrogen lyase activity"/>
    <property type="evidence" value="ECO:0007669"/>
    <property type="project" value="UniProtKB-UniRule"/>
</dbReference>
<feature type="binding site" evidence="8">
    <location>
        <begin position="39"/>
        <end position="41"/>
    </location>
    <ligand>
        <name>S-adenosyl-L-methionine</name>
        <dbReference type="ChEBI" id="CHEBI:59789"/>
    </ligand>
</feature>
<dbReference type="InterPro" id="IPR017742">
    <property type="entry name" value="Deazaguanine_synth"/>
</dbReference>
<dbReference type="PANTHER" id="PTHR42836">
    <property type="entry name" value="7-CARBOXY-7-DEAZAGUANINE SYNTHASE"/>
    <property type="match status" value="1"/>
</dbReference>
<dbReference type="RefSeq" id="WP_105483939.1">
    <property type="nucleotide sequence ID" value="NZ_NIGF01000009.1"/>
</dbReference>
<evidence type="ECO:0000256" key="3">
    <source>
        <dbReference type="ARBA" id="ARBA00022723"/>
    </source>
</evidence>
<dbReference type="EC" id="4.3.99.3" evidence="8"/>
<dbReference type="GO" id="GO:0051539">
    <property type="term" value="F:4 iron, 4 sulfur cluster binding"/>
    <property type="evidence" value="ECO:0007669"/>
    <property type="project" value="UniProtKB-UniRule"/>
</dbReference>
<dbReference type="EMBL" id="NIGF01000009">
    <property type="protein sequence ID" value="PQV63781.1"/>
    <property type="molecule type" value="Genomic_DNA"/>
</dbReference>
<comment type="caution">
    <text evidence="8">Lacks conserved residue(s) required for the propagation of feature annotation.</text>
</comment>
<feature type="binding site" evidence="8">
    <location>
        <position position="82"/>
    </location>
    <ligand>
        <name>S-adenosyl-L-methionine</name>
        <dbReference type="ChEBI" id="CHEBI:59789"/>
    </ligand>
</feature>
<evidence type="ECO:0000256" key="6">
    <source>
        <dbReference type="ARBA" id="ARBA00023014"/>
    </source>
</evidence>
<comment type="subunit">
    <text evidence="8">Homodimer.</text>
</comment>
<dbReference type="OrthoDB" id="9792276at2"/>
<evidence type="ECO:0000256" key="8">
    <source>
        <dbReference type="HAMAP-Rule" id="MF_00917"/>
    </source>
</evidence>
<gene>
    <name evidence="8" type="primary">queE</name>
    <name evidence="10" type="ORF">B1R32_109121</name>
</gene>
<dbReference type="GO" id="GO:1904047">
    <property type="term" value="F:S-adenosyl-L-methionine binding"/>
    <property type="evidence" value="ECO:0007669"/>
    <property type="project" value="UniProtKB-UniRule"/>
</dbReference>
<feature type="binding site" evidence="8">
    <location>
        <position position="40"/>
    </location>
    <ligand>
        <name>[4Fe-4S] cluster</name>
        <dbReference type="ChEBI" id="CHEBI:49883"/>
        <note>4Fe-4S-S-AdoMet</note>
    </ligand>
</feature>
<dbReference type="InterPro" id="IPR013785">
    <property type="entry name" value="Aldolase_TIM"/>
</dbReference>
<comment type="function">
    <text evidence="8">Catalyzes the complex heterocyclic radical-mediated conversion of 6-carboxy-5,6,7,8-tetrahydropterin (CPH4) to 7-carboxy-7-deazaguanine (CDG), a step common to the biosynthetic pathways of all 7-deazapurine-containing compounds.</text>
</comment>
<dbReference type="PROSITE" id="PS51918">
    <property type="entry name" value="RADICAL_SAM"/>
    <property type="match status" value="1"/>
</dbReference>
<keyword evidence="4 8" id="KW-0460">Magnesium</keyword>
<feature type="binding site" evidence="8">
    <location>
        <position position="80"/>
    </location>
    <ligand>
        <name>substrate</name>
    </ligand>
</feature>
<dbReference type="GO" id="GO:0000287">
    <property type="term" value="F:magnesium ion binding"/>
    <property type="evidence" value="ECO:0007669"/>
    <property type="project" value="UniProtKB-UniRule"/>
</dbReference>
<comment type="catalytic activity">
    <reaction evidence="8">
        <text>6-carboxy-5,6,7,8-tetrahydropterin + H(+) = 7-carboxy-7-carbaguanine + NH4(+)</text>
        <dbReference type="Rhea" id="RHEA:27974"/>
        <dbReference type="ChEBI" id="CHEBI:15378"/>
        <dbReference type="ChEBI" id="CHEBI:28938"/>
        <dbReference type="ChEBI" id="CHEBI:61032"/>
        <dbReference type="ChEBI" id="CHEBI:61036"/>
        <dbReference type="EC" id="4.3.99.3"/>
    </reaction>
</comment>
<feature type="binding site" evidence="8">
    <location>
        <position position="37"/>
    </location>
    <ligand>
        <name>[4Fe-4S] cluster</name>
        <dbReference type="ChEBI" id="CHEBI:49883"/>
        <note>4Fe-4S-S-AdoMet</note>
    </ligand>
</feature>
<dbReference type="FunCoup" id="A0A2S8SSK5">
    <property type="interactions" value="80"/>
</dbReference>
<dbReference type="HAMAP" id="MF_00917">
    <property type="entry name" value="QueE"/>
    <property type="match status" value="1"/>
</dbReference>
<evidence type="ECO:0000313" key="11">
    <source>
        <dbReference type="Proteomes" id="UP000237684"/>
    </source>
</evidence>
<sequence length="246" mass="26987">MKPILISEIFGPTIQGEGSLIGRPTVFVRTGGCDFRCAWCDTLYAVLPEFKSDWTPQSPAEIIAQVEHLSGGFPILITVSGGNPALQLLEDLLDLGHEHGHTFALETQASRPQSWFCKLDYLVLSPKPPSSGMEFRAEKLAQCIEAAIVQGIPTKNEGSATQVSLKVVVFDEDDYLFAWRVHALHPEIPFYLSVGNPSPQSGSEADAGDLVTRFEWLLARAARDGWFSATISPQLHVLLWGNKRGV</sequence>
<dbReference type="InterPro" id="IPR058240">
    <property type="entry name" value="rSAM_sf"/>
</dbReference>
<organism evidence="10 11">
    <name type="scientific">Abditibacterium utsteinense</name>
    <dbReference type="NCBI Taxonomy" id="1960156"/>
    <lineage>
        <taxon>Bacteria</taxon>
        <taxon>Pseudomonadati</taxon>
        <taxon>Abditibacteriota</taxon>
        <taxon>Abditibacteriia</taxon>
        <taxon>Abditibacteriales</taxon>
        <taxon>Abditibacteriaceae</taxon>
        <taxon>Abditibacterium</taxon>
    </lineage>
</organism>
<dbReference type="PIRSF" id="PIRSF000370">
    <property type="entry name" value="QueE"/>
    <property type="match status" value="1"/>
</dbReference>
<feature type="binding site" evidence="8">
    <location>
        <begin position="125"/>
        <end position="127"/>
    </location>
    <ligand>
        <name>S-adenosyl-L-methionine</name>
        <dbReference type="ChEBI" id="CHEBI:59789"/>
    </ligand>
</feature>
<evidence type="ECO:0000313" key="10">
    <source>
        <dbReference type="EMBL" id="PQV63781.1"/>
    </source>
</evidence>
<name>A0A2S8SSK5_9BACT</name>
<dbReference type="InParanoid" id="A0A2S8SSK5"/>
<dbReference type="Proteomes" id="UP000237684">
    <property type="component" value="Unassembled WGS sequence"/>
</dbReference>
<feature type="domain" description="Radical SAM core" evidence="9">
    <location>
        <begin position="20"/>
        <end position="242"/>
    </location>
</feature>
<reference evidence="10 11" key="1">
    <citation type="journal article" date="2018" name="Syst. Appl. Microbiol.">
        <title>Abditibacterium utsteinense sp. nov., the first cultivated member of candidate phylum FBP, isolated from ice-free Antarctic soil samples.</title>
        <authorList>
            <person name="Tahon G."/>
            <person name="Tytgat B."/>
            <person name="Lebbe L."/>
            <person name="Carlier A."/>
            <person name="Willems A."/>
        </authorList>
    </citation>
    <scope>NUCLEOTIDE SEQUENCE [LARGE SCALE GENOMIC DNA]</scope>
    <source>
        <strain evidence="10 11">LMG 29911</strain>
    </source>
</reference>
<protein>
    <recommendedName>
        <fullName evidence="8">7-carboxy-7-deazaguanine synthase</fullName>
        <shortName evidence="8">CDG synthase</shortName>
        <ecNumber evidence="8">4.3.99.3</ecNumber>
    </recommendedName>
    <alternativeName>
        <fullName evidence="8">Queuosine biosynthesis protein QueE</fullName>
    </alternativeName>
</protein>
<keyword evidence="1 8" id="KW-0004">4Fe-4S</keyword>
<evidence type="ECO:0000259" key="9">
    <source>
        <dbReference type="PROSITE" id="PS51918"/>
    </source>
</evidence>
<feature type="binding site" evidence="8">
    <location>
        <position position="42"/>
    </location>
    <ligand>
        <name>Mg(2+)</name>
        <dbReference type="ChEBI" id="CHEBI:18420"/>
    </ligand>
</feature>
<evidence type="ECO:0000256" key="1">
    <source>
        <dbReference type="ARBA" id="ARBA00022485"/>
    </source>
</evidence>
<comment type="cofactor">
    <cofactor evidence="8">
        <name>Mg(2+)</name>
        <dbReference type="ChEBI" id="CHEBI:18420"/>
    </cofactor>
</comment>
<comment type="pathway">
    <text evidence="8">Purine metabolism; 7-cyano-7-deazaguanine biosynthesis.</text>
</comment>
<dbReference type="SFLD" id="SFLDS00029">
    <property type="entry name" value="Radical_SAM"/>
    <property type="match status" value="1"/>
</dbReference>
<dbReference type="Gene3D" id="3.20.20.70">
    <property type="entry name" value="Aldolase class I"/>
    <property type="match status" value="1"/>
</dbReference>
<dbReference type="SUPFAM" id="SSF102114">
    <property type="entry name" value="Radical SAM enzymes"/>
    <property type="match status" value="1"/>
</dbReference>
<evidence type="ECO:0000256" key="7">
    <source>
        <dbReference type="ARBA" id="ARBA00023239"/>
    </source>
</evidence>
<keyword evidence="8" id="KW-0671">Queuosine biosynthesis</keyword>
<feature type="binding site" evidence="8">
    <location>
        <position position="33"/>
    </location>
    <ligand>
        <name>[4Fe-4S] cluster</name>
        <dbReference type="ChEBI" id="CHEBI:49883"/>
        <note>4Fe-4S-S-AdoMet</note>
    </ligand>
</feature>
<dbReference type="PANTHER" id="PTHR42836:SF1">
    <property type="entry name" value="7-CARBOXY-7-DEAZAGUANINE SYNTHASE"/>
    <property type="match status" value="1"/>
</dbReference>
<evidence type="ECO:0000256" key="4">
    <source>
        <dbReference type="ARBA" id="ARBA00022842"/>
    </source>
</evidence>
<keyword evidence="11" id="KW-1185">Reference proteome</keyword>
<accession>A0A2S8SSK5</accession>
<dbReference type="InterPro" id="IPR024924">
    <property type="entry name" value="7-CO-7-deazaguanine_synth-like"/>
</dbReference>
<dbReference type="GO" id="GO:0008616">
    <property type="term" value="P:tRNA queuosine(34) biosynthetic process"/>
    <property type="evidence" value="ECO:0007669"/>
    <property type="project" value="UniProtKB-UniRule"/>
</dbReference>
<feature type="binding site" evidence="8">
    <location>
        <position position="29"/>
    </location>
    <ligand>
        <name>substrate</name>
    </ligand>
</feature>
<dbReference type="InterPro" id="IPR007197">
    <property type="entry name" value="rSAM"/>
</dbReference>
<comment type="similarity">
    <text evidence="8">Belongs to the radical SAM superfamily. 7-carboxy-7-deazaguanine synthase family.</text>
</comment>
<comment type="caution">
    <text evidence="10">The sequence shown here is derived from an EMBL/GenBank/DDBJ whole genome shotgun (WGS) entry which is preliminary data.</text>
</comment>
<keyword evidence="7 8" id="KW-0456">Lyase</keyword>
<feature type="binding site" evidence="8">
    <location>
        <begin position="14"/>
        <end position="16"/>
    </location>
    <ligand>
        <name>substrate</name>
    </ligand>
</feature>
<dbReference type="UniPathway" id="UPA00391"/>
<keyword evidence="6 8" id="KW-0411">Iron-sulfur</keyword>
<comment type="cofactor">
    <cofactor evidence="8">
        <name>[4Fe-4S] cluster</name>
        <dbReference type="ChEBI" id="CHEBI:49883"/>
    </cofactor>
    <text evidence="8">Binds 1 [4Fe-4S] cluster. The cluster is coordinated with 3 cysteines and an exchangeable S-adenosyl-L-methionine.</text>
</comment>
<keyword evidence="2 8" id="KW-0949">S-adenosyl-L-methionine</keyword>
<evidence type="ECO:0000256" key="5">
    <source>
        <dbReference type="ARBA" id="ARBA00023004"/>
    </source>
</evidence>
<dbReference type="AlphaFoldDB" id="A0A2S8SSK5"/>
<evidence type="ECO:0000256" key="2">
    <source>
        <dbReference type="ARBA" id="ARBA00022691"/>
    </source>
</evidence>
<keyword evidence="5 8" id="KW-0408">Iron</keyword>
<proteinExistence type="inferred from homology"/>
<dbReference type="SFLD" id="SFLDF00357">
    <property type="entry name" value="ExsD-like"/>
    <property type="match status" value="1"/>
</dbReference>
<keyword evidence="3 8" id="KW-0479">Metal-binding</keyword>
<dbReference type="NCBIfam" id="TIGR03365">
    <property type="entry name" value="Bsubt_queE"/>
    <property type="match status" value="1"/>
</dbReference>
<comment type="cofactor">
    <cofactor evidence="8">
        <name>S-adenosyl-L-methionine</name>
        <dbReference type="ChEBI" id="CHEBI:59789"/>
    </cofactor>
    <text evidence="8">Binds 1 S-adenosyl-L-methionine per subunit.</text>
</comment>